<reference evidence="2" key="2">
    <citation type="journal article" date="2019" name="IMA Fungus">
        <title>Genome sequencing and comparison of five Tilletia species to identify candidate genes for the detection of regulated species infecting wheat.</title>
        <authorList>
            <person name="Nguyen H.D.T."/>
            <person name="Sultana T."/>
            <person name="Kesanakurti P."/>
            <person name="Hambleton S."/>
        </authorList>
    </citation>
    <scope>NUCLEOTIDE SEQUENCE</scope>
    <source>
        <strain evidence="2">DAOMC 236422</strain>
    </source>
</reference>
<gene>
    <name evidence="2" type="ORF">A4X09_0g4305</name>
</gene>
<feature type="region of interest" description="Disordered" evidence="1">
    <location>
        <begin position="717"/>
        <end position="781"/>
    </location>
</feature>
<protein>
    <submittedName>
        <fullName evidence="2">Uncharacterized protein</fullName>
    </submittedName>
</protein>
<feature type="compositionally biased region" description="Polar residues" evidence="1">
    <location>
        <begin position="906"/>
        <end position="917"/>
    </location>
</feature>
<feature type="compositionally biased region" description="Basic and acidic residues" evidence="1">
    <location>
        <begin position="877"/>
        <end position="900"/>
    </location>
</feature>
<feature type="region of interest" description="Disordered" evidence="1">
    <location>
        <begin position="871"/>
        <end position="919"/>
    </location>
</feature>
<name>A0A8X7N7G2_9BASI</name>
<keyword evidence="3" id="KW-1185">Reference proteome</keyword>
<reference evidence="2" key="1">
    <citation type="submission" date="2016-04" db="EMBL/GenBank/DDBJ databases">
        <authorList>
            <person name="Nguyen H.D."/>
            <person name="Samba Siva P."/>
            <person name="Cullis J."/>
            <person name="Levesque C.A."/>
            <person name="Hambleton S."/>
        </authorList>
    </citation>
    <scope>NUCLEOTIDE SEQUENCE</scope>
    <source>
        <strain evidence="2">DAOMC 236422</strain>
    </source>
</reference>
<evidence type="ECO:0000313" key="2">
    <source>
        <dbReference type="EMBL" id="KAE8268039.1"/>
    </source>
</evidence>
<proteinExistence type="predicted"/>
<feature type="compositionally biased region" description="Polar residues" evidence="1">
    <location>
        <begin position="1"/>
        <end position="16"/>
    </location>
</feature>
<dbReference type="EMBL" id="LWDG02000178">
    <property type="protein sequence ID" value="KAE8268039.1"/>
    <property type="molecule type" value="Genomic_DNA"/>
</dbReference>
<comment type="caution">
    <text evidence="2">The sequence shown here is derived from an EMBL/GenBank/DDBJ whole genome shotgun (WGS) entry which is preliminary data.</text>
</comment>
<accession>A0A8X7N7G2</accession>
<dbReference type="Proteomes" id="UP000078113">
    <property type="component" value="Unassembled WGS sequence"/>
</dbReference>
<organism evidence="2 3">
    <name type="scientific">Tilletia walkeri</name>
    <dbReference type="NCBI Taxonomy" id="117179"/>
    <lineage>
        <taxon>Eukaryota</taxon>
        <taxon>Fungi</taxon>
        <taxon>Dikarya</taxon>
        <taxon>Basidiomycota</taxon>
        <taxon>Ustilaginomycotina</taxon>
        <taxon>Exobasidiomycetes</taxon>
        <taxon>Tilletiales</taxon>
        <taxon>Tilletiaceae</taxon>
        <taxon>Tilletia</taxon>
    </lineage>
</organism>
<evidence type="ECO:0000313" key="3">
    <source>
        <dbReference type="Proteomes" id="UP000078113"/>
    </source>
</evidence>
<sequence length="971" mass="105662">MTSTANPITGNGVDNSPPQPAGAQEEPCLARQLQHSLQWLYAFTMTRIVEDQLAMMRKRLLNTPRICAFPAGGYTPVDILRAVESDPNLRTAAAFGLLAPLLENWGFGMCIARIAQCFDVERILWRADVAEILQSLASADPQHPELDLVSIQKKIVSNLRTLEDSIREATHVHPREIVIDAEPDDDPRCNILLPFTFPITPSGPAGCRAVPSSSASSPSDTYPRPFYERAPMRPAMPWTDVCNRVCDLKKYGSLSQDPAWDSSTPFGKSNKKRGQERWDFILVDALQKCEKNFDDIEKHLLRSDIGGPTAKMLSLSDPDVLLHILIKLIPTLSPPQTTSPSTEDTSKPSLPPAFSLSTIFSTYISQGPSGYVSPERSLFNRLYGPATDFQPAVSSAIASNDDIDAFKLASDGLAELVIPTVKEERVPIEKRTALARAVQSSRDLARAHVGLPALGLVVRNEIMRSVRESANAAFSLASSSSQISSDDDNAMTVKSHLEHALQSWRVLAMELRRQADADRWGAVLRAQANADYRSNSEHNGGTAEGWARCVSNALDISARDGWEPSFEEGGDGQAKEGTPSSTVLLEKETGLVEGVLVDPSLELNVAAALLKLGRDGDGAGVVRAASKALALLASQRPAAKTVPSTGGGTELPSPLIDDSTGPAEVLDAVAFWLGGGHRTSLALNDYDPGFYGAGYQFASRRIARDIRNAERRERRRARQLAKAGAVRARADDDDEDEYEEDDLDELGRDADEEDGFALYHEEQDDEPAPESRTVRVTAGETEEQARERVRLQREAIRKARLEVRSQLVNLLGVQLGCVSASTSPVTPGLSKILLAPGRTRTRDVWESLMWKGLVRRGKGMVNVLRERSQPAGVGVSEGKDLAEGEGGVREGQGKEEEGRGVRKQTVEASNAAPTLTTEEVAKRARKDLEMALALDPASAKVPQAEIEMLDRLLGEMNIAPERKVESTTATK</sequence>
<dbReference type="AlphaFoldDB" id="A0A8X7N7G2"/>
<evidence type="ECO:0000256" key="1">
    <source>
        <dbReference type="SAM" id="MobiDB-lite"/>
    </source>
</evidence>
<feature type="region of interest" description="Disordered" evidence="1">
    <location>
        <begin position="1"/>
        <end position="25"/>
    </location>
</feature>
<feature type="compositionally biased region" description="Acidic residues" evidence="1">
    <location>
        <begin position="731"/>
        <end position="755"/>
    </location>
</feature>